<evidence type="ECO:0000256" key="1">
    <source>
        <dbReference type="ARBA" id="ARBA00004141"/>
    </source>
</evidence>
<evidence type="ECO:0000313" key="7">
    <source>
        <dbReference type="Proteomes" id="UP000554482"/>
    </source>
</evidence>
<evidence type="ECO:0000313" key="6">
    <source>
        <dbReference type="EMBL" id="KAF5202601.1"/>
    </source>
</evidence>
<evidence type="ECO:0000256" key="2">
    <source>
        <dbReference type="ARBA" id="ARBA00022692"/>
    </source>
</evidence>
<evidence type="ECO:0000256" key="4">
    <source>
        <dbReference type="ARBA" id="ARBA00023136"/>
    </source>
</evidence>
<proteinExistence type="predicted"/>
<feature type="transmembrane region" description="Helical" evidence="5">
    <location>
        <begin position="108"/>
        <end position="132"/>
    </location>
</feature>
<evidence type="ECO:0000256" key="5">
    <source>
        <dbReference type="SAM" id="Phobius"/>
    </source>
</evidence>
<keyword evidence="7" id="KW-1185">Reference proteome</keyword>
<dbReference type="EMBL" id="JABWDY010007870">
    <property type="protein sequence ID" value="KAF5202601.1"/>
    <property type="molecule type" value="Genomic_DNA"/>
</dbReference>
<dbReference type="PANTHER" id="PTHR11132">
    <property type="entry name" value="SOLUTE CARRIER FAMILY 35"/>
    <property type="match status" value="1"/>
</dbReference>
<organism evidence="6 7">
    <name type="scientific">Thalictrum thalictroides</name>
    <name type="common">Rue-anemone</name>
    <name type="synonym">Anemone thalictroides</name>
    <dbReference type="NCBI Taxonomy" id="46969"/>
    <lineage>
        <taxon>Eukaryota</taxon>
        <taxon>Viridiplantae</taxon>
        <taxon>Streptophyta</taxon>
        <taxon>Embryophyta</taxon>
        <taxon>Tracheophyta</taxon>
        <taxon>Spermatophyta</taxon>
        <taxon>Magnoliopsida</taxon>
        <taxon>Ranunculales</taxon>
        <taxon>Ranunculaceae</taxon>
        <taxon>Thalictroideae</taxon>
        <taxon>Thalictrum</taxon>
    </lineage>
</organism>
<feature type="transmembrane region" description="Helical" evidence="5">
    <location>
        <begin position="17"/>
        <end position="36"/>
    </location>
</feature>
<gene>
    <name evidence="6" type="ORF">FRX31_007810</name>
</gene>
<reference evidence="6 7" key="1">
    <citation type="submission" date="2020-06" db="EMBL/GenBank/DDBJ databases">
        <title>Transcriptomic and genomic resources for Thalictrum thalictroides and T. hernandezii: Facilitating candidate gene discovery in an emerging model plant lineage.</title>
        <authorList>
            <person name="Arias T."/>
            <person name="Riano-Pachon D.M."/>
            <person name="Di Stilio V.S."/>
        </authorList>
    </citation>
    <scope>NUCLEOTIDE SEQUENCE [LARGE SCALE GENOMIC DNA]</scope>
    <source>
        <strain evidence="7">cv. WT478/WT964</strain>
        <tissue evidence="6">Leaves</tissue>
    </source>
</reference>
<feature type="transmembrane region" description="Helical" evidence="5">
    <location>
        <begin position="138"/>
        <end position="156"/>
    </location>
</feature>
<keyword evidence="2 5" id="KW-0812">Transmembrane</keyword>
<comment type="caution">
    <text evidence="6">The sequence shown here is derived from an EMBL/GenBank/DDBJ whole genome shotgun (WGS) entry which is preliminary data.</text>
</comment>
<comment type="subcellular location">
    <subcellularLocation>
        <location evidence="1">Membrane</location>
        <topology evidence="1">Multi-pass membrane protein</topology>
    </subcellularLocation>
</comment>
<dbReference type="InterPro" id="IPR050186">
    <property type="entry name" value="TPT_transporter"/>
</dbReference>
<accession>A0A7J6WYT0</accession>
<dbReference type="AlphaFoldDB" id="A0A7J6WYT0"/>
<dbReference type="Proteomes" id="UP000554482">
    <property type="component" value="Unassembled WGS sequence"/>
</dbReference>
<keyword evidence="3 5" id="KW-1133">Transmembrane helix</keyword>
<feature type="transmembrane region" description="Helical" evidence="5">
    <location>
        <begin position="80"/>
        <end position="101"/>
    </location>
</feature>
<protein>
    <submittedName>
        <fullName evidence="6">UDP-rhamnose/UDP-galactose transporter</fullName>
    </submittedName>
</protein>
<dbReference type="GO" id="GO:0016020">
    <property type="term" value="C:membrane"/>
    <property type="evidence" value="ECO:0007669"/>
    <property type="project" value="UniProtKB-SubCell"/>
</dbReference>
<name>A0A7J6WYT0_THATH</name>
<evidence type="ECO:0000256" key="3">
    <source>
        <dbReference type="ARBA" id="ARBA00022989"/>
    </source>
</evidence>
<keyword evidence="4 5" id="KW-0472">Membrane</keyword>
<sequence length="194" mass="21341">MGVAVCTFTNVSVNTKGLVAAFVAVWSTALQHMYIFFRGSLSLFFQSIGPYCTCSGSITSFAGTLSGLLDDNKRVDNYDYNVMSVSLLIFPCTIAIGTNLSQFICIDWFTAVFVQVLGHTKRILVLILGFLFFGKEGLNIQVVIGIIIAVMGMIWYGKTSSRPGGKERWSHSIPITRPQKHGWVSEPSKINGRV</sequence>
<dbReference type="OrthoDB" id="1712976at2759"/>